<keyword evidence="1" id="KW-0677">Repeat</keyword>
<evidence type="ECO:0000313" key="4">
    <source>
        <dbReference type="EMBL" id="KAG1354288.1"/>
    </source>
</evidence>
<reference evidence="4" key="2">
    <citation type="submission" date="2019-07" db="EMBL/GenBank/DDBJ databases">
        <authorList>
            <person name="Yang Y."/>
            <person name="Bocs S."/>
            <person name="Baudouin L."/>
        </authorList>
    </citation>
    <scope>NUCLEOTIDE SEQUENCE</scope>
    <source>
        <tissue evidence="4">Spear leaf of Hainan Tall coconut</tissue>
    </source>
</reference>
<dbReference type="InterPro" id="IPR002110">
    <property type="entry name" value="Ankyrin_rpt"/>
</dbReference>
<dbReference type="SUPFAM" id="SSF48403">
    <property type="entry name" value="Ankyrin repeat"/>
    <property type="match status" value="1"/>
</dbReference>
<dbReference type="GO" id="GO:0071356">
    <property type="term" value="P:cellular response to tumor necrosis factor"/>
    <property type="evidence" value="ECO:0007669"/>
    <property type="project" value="TreeGrafter"/>
</dbReference>
<dbReference type="InterPro" id="IPR036770">
    <property type="entry name" value="Ankyrin_rpt-contain_sf"/>
</dbReference>
<dbReference type="Gene3D" id="1.25.40.20">
    <property type="entry name" value="Ankyrin repeat-containing domain"/>
    <property type="match status" value="1"/>
</dbReference>
<evidence type="ECO:0000256" key="2">
    <source>
        <dbReference type="ARBA" id="ARBA00023043"/>
    </source>
</evidence>
<dbReference type="Pfam" id="PF12796">
    <property type="entry name" value="Ank_2"/>
    <property type="match status" value="1"/>
</dbReference>
<dbReference type="GO" id="GO:0051059">
    <property type="term" value="F:NF-kappaB binding"/>
    <property type="evidence" value="ECO:0007669"/>
    <property type="project" value="TreeGrafter"/>
</dbReference>
<comment type="caution">
    <text evidence="4">The sequence shown here is derived from an EMBL/GenBank/DDBJ whole genome shotgun (WGS) entry which is preliminary data.</text>
</comment>
<sequence length="178" mass="19768">MRQAAFVNLSEDPLLSVVIAYGKSKLAIELIEQMPPMNLMVGNFNGDTALHVAVAKGDESVVEALIENNDILLRSSNNQLEIPLHKAALFGQRRIFWNLVKKYHSSAHARRKDGATMLHLAIMGNAPELALEIAIEYPDLMIARNDKAVTPLQLMVTLPKAFRSQLHLGPLESLIYEC</sequence>
<keyword evidence="5" id="KW-1185">Reference proteome</keyword>
<dbReference type="EMBL" id="CM017878">
    <property type="protein sequence ID" value="KAG1354288.1"/>
    <property type="molecule type" value="Genomic_DNA"/>
</dbReference>
<dbReference type="PANTHER" id="PTHR46680">
    <property type="entry name" value="NF-KAPPA-B INHIBITOR ALPHA"/>
    <property type="match status" value="1"/>
</dbReference>
<dbReference type="SMART" id="SM00248">
    <property type="entry name" value="ANK"/>
    <property type="match status" value="4"/>
</dbReference>
<dbReference type="OrthoDB" id="1930691at2759"/>
<protein>
    <submittedName>
        <fullName evidence="4">Uncharacterized protein</fullName>
    </submittedName>
</protein>
<accession>A0A8K0N4E2</accession>
<evidence type="ECO:0000256" key="1">
    <source>
        <dbReference type="ARBA" id="ARBA00022737"/>
    </source>
</evidence>
<keyword evidence="2 3" id="KW-0040">ANK repeat</keyword>
<dbReference type="InterPro" id="IPR051070">
    <property type="entry name" value="NF-kappa-B_inhibitor"/>
</dbReference>
<evidence type="ECO:0000313" key="5">
    <source>
        <dbReference type="Proteomes" id="UP000797356"/>
    </source>
</evidence>
<dbReference type="PROSITE" id="PS50088">
    <property type="entry name" value="ANK_REPEAT"/>
    <property type="match status" value="1"/>
</dbReference>
<evidence type="ECO:0000256" key="3">
    <source>
        <dbReference type="PROSITE-ProRule" id="PRU00023"/>
    </source>
</evidence>
<dbReference type="PROSITE" id="PS50297">
    <property type="entry name" value="ANK_REP_REGION"/>
    <property type="match status" value="1"/>
</dbReference>
<name>A0A8K0N4E2_COCNU</name>
<proteinExistence type="predicted"/>
<dbReference type="PANTHER" id="PTHR46680:SF3">
    <property type="entry name" value="NF-KAPPA-B INHIBITOR CACTUS"/>
    <property type="match status" value="1"/>
</dbReference>
<dbReference type="AlphaFoldDB" id="A0A8K0N4E2"/>
<reference evidence="4" key="1">
    <citation type="journal article" date="2017" name="Gigascience">
        <title>The genome draft of coconut (Cocos nucifera).</title>
        <authorList>
            <person name="Xiao Y."/>
            <person name="Xu P."/>
            <person name="Fan H."/>
            <person name="Baudouin L."/>
            <person name="Xia W."/>
            <person name="Bocs S."/>
            <person name="Xu J."/>
            <person name="Li Q."/>
            <person name="Guo A."/>
            <person name="Zhou L."/>
            <person name="Li J."/>
            <person name="Wu Y."/>
            <person name="Ma Z."/>
            <person name="Armero A."/>
            <person name="Issali A.E."/>
            <person name="Liu N."/>
            <person name="Peng M."/>
            <person name="Yang Y."/>
        </authorList>
    </citation>
    <scope>NUCLEOTIDE SEQUENCE</scope>
    <source>
        <tissue evidence="4">Spear leaf of Hainan Tall coconut</tissue>
    </source>
</reference>
<dbReference type="Proteomes" id="UP000797356">
    <property type="component" value="Chromosome 7"/>
</dbReference>
<gene>
    <name evidence="4" type="ORF">COCNU_07G004000</name>
</gene>
<dbReference type="GO" id="GO:0005829">
    <property type="term" value="C:cytosol"/>
    <property type="evidence" value="ECO:0007669"/>
    <property type="project" value="TreeGrafter"/>
</dbReference>
<feature type="repeat" description="ANK" evidence="3">
    <location>
        <begin position="45"/>
        <end position="69"/>
    </location>
</feature>
<organism evidence="4 5">
    <name type="scientific">Cocos nucifera</name>
    <name type="common">Coconut palm</name>
    <dbReference type="NCBI Taxonomy" id="13894"/>
    <lineage>
        <taxon>Eukaryota</taxon>
        <taxon>Viridiplantae</taxon>
        <taxon>Streptophyta</taxon>
        <taxon>Embryophyta</taxon>
        <taxon>Tracheophyta</taxon>
        <taxon>Spermatophyta</taxon>
        <taxon>Magnoliopsida</taxon>
        <taxon>Liliopsida</taxon>
        <taxon>Arecaceae</taxon>
        <taxon>Arecoideae</taxon>
        <taxon>Cocoseae</taxon>
        <taxon>Attaleinae</taxon>
        <taxon>Cocos</taxon>
    </lineage>
</organism>